<name>A0A3P2EL11_KLEPN</name>
<reference evidence="1 2" key="1">
    <citation type="journal article" date="2019" name="Antimicrob. Agents Chemother.">
        <title>Applying Rapid Whole Genome Sequencing to Predict Phenotypic Antimicrobial Susceptibility Testing Results Among Carbapenem-Resistant Klebsiella pneumoniae Clinical Isolates.</title>
        <authorList>
            <person name="Tamma P.D."/>
            <person name="Fan Y."/>
            <person name="Bergman Y."/>
            <person name="Pertea G."/>
            <person name="Kazmi A."/>
            <person name="Lewis S."/>
            <person name="Carroll K.C."/>
            <person name="Schatz M.C."/>
            <person name="Timp W."/>
            <person name="Simner P.J."/>
        </authorList>
    </citation>
    <scope>NUCLEOTIDE SEQUENCE [LARGE SCALE GENOMIC DNA]</scope>
    <source>
        <strain evidence="1 2">KLPN_33</strain>
    </source>
</reference>
<accession>A0A3P2EL11</accession>
<evidence type="ECO:0000313" key="2">
    <source>
        <dbReference type="Proteomes" id="UP000272440"/>
    </source>
</evidence>
<dbReference type="AlphaFoldDB" id="A0A3P2EL11"/>
<organism evidence="1 2">
    <name type="scientific">Klebsiella pneumoniae</name>
    <dbReference type="NCBI Taxonomy" id="573"/>
    <lineage>
        <taxon>Bacteria</taxon>
        <taxon>Pseudomonadati</taxon>
        <taxon>Pseudomonadota</taxon>
        <taxon>Gammaproteobacteria</taxon>
        <taxon>Enterobacterales</taxon>
        <taxon>Enterobacteriaceae</taxon>
        <taxon>Klebsiella/Raoultella group</taxon>
        <taxon>Klebsiella</taxon>
        <taxon>Klebsiella pneumoniae complex</taxon>
    </lineage>
</organism>
<gene>
    <name evidence="1" type="ORF">EAO28_00185</name>
</gene>
<dbReference type="Proteomes" id="UP000272440">
    <property type="component" value="Unassembled WGS sequence"/>
</dbReference>
<sequence>MLAAVNIISARNTNEIIGKKLEEISDKLDILNAKLSYIQDNIIFDKLMKFSEIKSSTLSSIEEAIYANETQRESHIIRLHIMPLRKNFYTLNELLVDILTGFSNKR</sequence>
<evidence type="ECO:0000313" key="1">
    <source>
        <dbReference type="EMBL" id="RRE44383.1"/>
    </source>
</evidence>
<proteinExistence type="predicted"/>
<dbReference type="EMBL" id="RCZY01000001">
    <property type="protein sequence ID" value="RRE44383.1"/>
    <property type="molecule type" value="Genomic_DNA"/>
</dbReference>
<protein>
    <submittedName>
        <fullName evidence="1">Uncharacterized protein</fullName>
    </submittedName>
</protein>
<comment type="caution">
    <text evidence="1">The sequence shown here is derived from an EMBL/GenBank/DDBJ whole genome shotgun (WGS) entry which is preliminary data.</text>
</comment>